<comment type="similarity">
    <text evidence="1 6">Belongs to the glycosyl hydrolase 43 family.</text>
</comment>
<dbReference type="InterPro" id="IPR023296">
    <property type="entry name" value="Glyco_hydro_beta-prop_sf"/>
</dbReference>
<keyword evidence="3 6" id="KW-0326">Glycosidase</keyword>
<feature type="domain" description="Beta-xylosidase C-terminal Concanavalin A-like" evidence="7">
    <location>
        <begin position="311"/>
        <end position="491"/>
    </location>
</feature>
<dbReference type="GO" id="GO:0004553">
    <property type="term" value="F:hydrolase activity, hydrolyzing O-glycosyl compounds"/>
    <property type="evidence" value="ECO:0007669"/>
    <property type="project" value="InterPro"/>
</dbReference>
<dbReference type="PANTHER" id="PTHR42812:SF12">
    <property type="entry name" value="BETA-XYLOSIDASE-RELATED"/>
    <property type="match status" value="1"/>
</dbReference>
<evidence type="ECO:0000256" key="1">
    <source>
        <dbReference type="ARBA" id="ARBA00009865"/>
    </source>
</evidence>
<feature type="site" description="Important for catalytic activity, responsible for pKa modulation of the active site Glu and correct orientation of both the proton donor and substrate" evidence="5">
    <location>
        <position position="120"/>
    </location>
</feature>
<dbReference type="InterPro" id="IPR013320">
    <property type="entry name" value="ConA-like_dom_sf"/>
</dbReference>
<feature type="active site" description="Proton acceptor" evidence="4">
    <location>
        <position position="14"/>
    </location>
</feature>
<dbReference type="InterPro" id="IPR006710">
    <property type="entry name" value="Glyco_hydro_43"/>
</dbReference>
<keyword evidence="9" id="KW-1185">Reference proteome</keyword>
<protein>
    <submittedName>
        <fullName evidence="8">Glycoside hydrolase 43 family protein</fullName>
    </submittedName>
</protein>
<sequence length="502" mass="56753">MKYNNPVIKGFNPDPSICRVGQDYYLVTSTFEFYPGVPVYHSRNLVNWELVNYCLTRKNQVNLENCRNSGGIYAPTIRYYEDTFYMTTTNTSDLGNFIVFSKDITGEWSDAIAIDQSGIDPSILFDDGKVYYCSASADEKGTSCILLCEIDIKTGTKLTDSKVISYGCGGRYCEAPHIYKIGEFYYLLLAEGGTEYGHMTTIQRSKSPYGPYEPCPDNPILSHRDAMGTSVQATGHSDLFEDHNGNWWLVSLGIRTLPWVMLHNLGRETFLTPVTWSEEGWPIVGANGRTALDMEGQLPGMVDLKSEDFLDEFKSDKLGLDWNYVRNPIMSNYELHPGIMRLKGTEATLSDFAPTFIGIRQKEFNMSAKTLLSVGNIQMGTIAGITAFYNKEYYYGLCLTREKDEYYIKLINTVHNYTSEAVSIRIEPLDEIELEIVTGVQYYKFYYIVNKERFYVGQAATAGLTTEGTMTMTFTGTYLGIYAINGNAEFRRFSVNEIKGDV</sequence>
<dbReference type="Pfam" id="PF04616">
    <property type="entry name" value="Glyco_hydro_43"/>
    <property type="match status" value="1"/>
</dbReference>
<dbReference type="InterPro" id="IPR041542">
    <property type="entry name" value="GH43_C2"/>
</dbReference>
<dbReference type="KEGG" id="acht:bsdcttw_21830"/>
<feature type="active site" description="Proton donor" evidence="4">
    <location>
        <position position="174"/>
    </location>
</feature>
<dbReference type="Proteomes" id="UP000515703">
    <property type="component" value="Chromosome"/>
</dbReference>
<name>A0A7I8DLF7_9FIRM</name>
<keyword evidence="2 6" id="KW-0378">Hydrolase</keyword>
<dbReference type="SUPFAM" id="SSF49899">
    <property type="entry name" value="Concanavalin A-like lectins/glucanases"/>
    <property type="match status" value="1"/>
</dbReference>
<dbReference type="AlphaFoldDB" id="A0A7I8DLF7"/>
<gene>
    <name evidence="8" type="ORF">bsdcttw_21830</name>
</gene>
<dbReference type="PANTHER" id="PTHR42812">
    <property type="entry name" value="BETA-XYLOSIDASE"/>
    <property type="match status" value="1"/>
</dbReference>
<dbReference type="InterPro" id="IPR051795">
    <property type="entry name" value="Glycosyl_Hydrlase_43"/>
</dbReference>
<evidence type="ECO:0000256" key="3">
    <source>
        <dbReference type="ARBA" id="ARBA00023295"/>
    </source>
</evidence>
<dbReference type="SUPFAM" id="SSF75005">
    <property type="entry name" value="Arabinanase/levansucrase/invertase"/>
    <property type="match status" value="1"/>
</dbReference>
<evidence type="ECO:0000256" key="4">
    <source>
        <dbReference type="PIRSR" id="PIRSR606710-1"/>
    </source>
</evidence>
<accession>A0A7I8DLF7</accession>
<dbReference type="Gene3D" id="2.115.10.20">
    <property type="entry name" value="Glycosyl hydrolase domain, family 43"/>
    <property type="match status" value="1"/>
</dbReference>
<dbReference type="GO" id="GO:0005975">
    <property type="term" value="P:carbohydrate metabolic process"/>
    <property type="evidence" value="ECO:0007669"/>
    <property type="project" value="InterPro"/>
</dbReference>
<evidence type="ECO:0000259" key="7">
    <source>
        <dbReference type="Pfam" id="PF17851"/>
    </source>
</evidence>
<evidence type="ECO:0000313" key="8">
    <source>
        <dbReference type="EMBL" id="BCJ99142.1"/>
    </source>
</evidence>
<dbReference type="Pfam" id="PF17851">
    <property type="entry name" value="GH43_C2"/>
    <property type="match status" value="1"/>
</dbReference>
<evidence type="ECO:0000256" key="6">
    <source>
        <dbReference type="RuleBase" id="RU361187"/>
    </source>
</evidence>
<dbReference type="CDD" id="cd18617">
    <property type="entry name" value="GH43_XynB-like"/>
    <property type="match status" value="1"/>
</dbReference>
<dbReference type="Gene3D" id="2.60.120.200">
    <property type="match status" value="1"/>
</dbReference>
<reference evidence="8 9" key="2">
    <citation type="submission" date="2020-08" db="EMBL/GenBank/DDBJ databases">
        <authorList>
            <person name="Ueki A."/>
            <person name="Tonouchi A."/>
        </authorList>
    </citation>
    <scope>NUCLEOTIDE SEQUENCE [LARGE SCALE GENOMIC DNA]</scope>
    <source>
        <strain evidence="8 9">CTTW</strain>
    </source>
</reference>
<dbReference type="RefSeq" id="WP_185259420.1">
    <property type="nucleotide sequence ID" value="NZ_AP023368.1"/>
</dbReference>
<reference evidence="8 9" key="1">
    <citation type="submission" date="2020-08" db="EMBL/GenBank/DDBJ databases">
        <title>Draft genome sequencing of an Anaerocolumna strain isolated from anoxic soil subjected to BSD treatment.</title>
        <authorList>
            <person name="Uek A."/>
            <person name="Tonouchi A."/>
        </authorList>
    </citation>
    <scope>NUCLEOTIDE SEQUENCE [LARGE SCALE GENOMIC DNA]</scope>
    <source>
        <strain evidence="8 9">CTTW</strain>
    </source>
</reference>
<evidence type="ECO:0000313" key="9">
    <source>
        <dbReference type="Proteomes" id="UP000515703"/>
    </source>
</evidence>
<dbReference type="EMBL" id="AP023368">
    <property type="protein sequence ID" value="BCJ99142.1"/>
    <property type="molecule type" value="Genomic_DNA"/>
</dbReference>
<evidence type="ECO:0000256" key="2">
    <source>
        <dbReference type="ARBA" id="ARBA00022801"/>
    </source>
</evidence>
<proteinExistence type="inferred from homology"/>
<evidence type="ECO:0000256" key="5">
    <source>
        <dbReference type="PIRSR" id="PIRSR606710-2"/>
    </source>
</evidence>
<organism evidence="8 9">
    <name type="scientific">Anaerocolumna chitinilytica</name>
    <dbReference type="NCBI Taxonomy" id="1727145"/>
    <lineage>
        <taxon>Bacteria</taxon>
        <taxon>Bacillati</taxon>
        <taxon>Bacillota</taxon>
        <taxon>Clostridia</taxon>
        <taxon>Lachnospirales</taxon>
        <taxon>Lachnospiraceae</taxon>
        <taxon>Anaerocolumna</taxon>
    </lineage>
</organism>